<feature type="signal peptide" evidence="2">
    <location>
        <begin position="1"/>
        <end position="28"/>
    </location>
</feature>
<dbReference type="SUPFAM" id="SSF54106">
    <property type="entry name" value="LysM domain"/>
    <property type="match status" value="1"/>
</dbReference>
<feature type="compositionally biased region" description="Basic and acidic residues" evidence="1">
    <location>
        <begin position="133"/>
        <end position="146"/>
    </location>
</feature>
<dbReference type="STRING" id="1620.IV67_GL000213"/>
<feature type="region of interest" description="Disordered" evidence="1">
    <location>
        <begin position="105"/>
        <end position="176"/>
    </location>
</feature>
<evidence type="ECO:0000256" key="2">
    <source>
        <dbReference type="SAM" id="SignalP"/>
    </source>
</evidence>
<proteinExistence type="predicted"/>
<feature type="chain" id="PRO_5006419079" evidence="2">
    <location>
        <begin position="29"/>
        <end position="256"/>
    </location>
</feature>
<feature type="domain" description="LysM" evidence="3">
    <location>
        <begin position="29"/>
        <end position="73"/>
    </location>
</feature>
<keyword evidence="2" id="KW-0732">Signal</keyword>
<reference evidence="4 5" key="1">
    <citation type="journal article" date="2015" name="Genome Announc.">
        <title>Expanding the biotechnology potential of lactobacilli through comparative genomics of 213 strains and associated genera.</title>
        <authorList>
            <person name="Sun Z."/>
            <person name="Harris H.M."/>
            <person name="McCann A."/>
            <person name="Guo C."/>
            <person name="Argimon S."/>
            <person name="Zhang W."/>
            <person name="Yang X."/>
            <person name="Jeffery I.B."/>
            <person name="Cooney J.C."/>
            <person name="Kagawa T.F."/>
            <person name="Liu W."/>
            <person name="Song Y."/>
            <person name="Salvetti E."/>
            <person name="Wrobel A."/>
            <person name="Rasinkangas P."/>
            <person name="Parkhill J."/>
            <person name="Rea M.C."/>
            <person name="O'Sullivan O."/>
            <person name="Ritari J."/>
            <person name="Douillard F.P."/>
            <person name="Paul Ross R."/>
            <person name="Yang R."/>
            <person name="Briner A.E."/>
            <person name="Felis G.E."/>
            <person name="de Vos W.M."/>
            <person name="Barrangou R."/>
            <person name="Klaenhammer T.R."/>
            <person name="Caufield P.W."/>
            <person name="Cui Y."/>
            <person name="Zhang H."/>
            <person name="O'Toole P.W."/>
        </authorList>
    </citation>
    <scope>NUCLEOTIDE SEQUENCE [LARGE SCALE GENOMIC DNA]</scope>
    <source>
        <strain evidence="4 5">DSM 20014</strain>
    </source>
</reference>
<dbReference type="EMBL" id="JQCD01000024">
    <property type="protein sequence ID" value="KRN76708.1"/>
    <property type="molecule type" value="Genomic_DNA"/>
</dbReference>
<gene>
    <name evidence="4" type="ORF">IV67_GL000213</name>
</gene>
<dbReference type="Proteomes" id="UP000051673">
    <property type="component" value="Unassembled WGS sequence"/>
</dbReference>
<feature type="compositionally biased region" description="Low complexity" evidence="1">
    <location>
        <begin position="164"/>
        <end position="174"/>
    </location>
</feature>
<protein>
    <submittedName>
        <fullName evidence="4">Peptidoglycan-binding lysm</fullName>
    </submittedName>
</protein>
<organism evidence="4 5">
    <name type="scientific">Weissella minor</name>
    <dbReference type="NCBI Taxonomy" id="1620"/>
    <lineage>
        <taxon>Bacteria</taxon>
        <taxon>Bacillati</taxon>
        <taxon>Bacillota</taxon>
        <taxon>Bacilli</taxon>
        <taxon>Lactobacillales</taxon>
        <taxon>Lactobacillaceae</taxon>
        <taxon>Weissella</taxon>
    </lineage>
</organism>
<comment type="caution">
    <text evidence="4">The sequence shown here is derived from an EMBL/GenBank/DDBJ whole genome shotgun (WGS) entry which is preliminary data.</text>
</comment>
<evidence type="ECO:0000313" key="4">
    <source>
        <dbReference type="EMBL" id="KRN76708.1"/>
    </source>
</evidence>
<dbReference type="InterPro" id="IPR036779">
    <property type="entry name" value="LysM_dom_sf"/>
</dbReference>
<evidence type="ECO:0000256" key="1">
    <source>
        <dbReference type="SAM" id="MobiDB-lite"/>
    </source>
</evidence>
<dbReference type="PROSITE" id="PS51782">
    <property type="entry name" value="LYSM"/>
    <property type="match status" value="1"/>
</dbReference>
<evidence type="ECO:0000313" key="5">
    <source>
        <dbReference type="Proteomes" id="UP000051673"/>
    </source>
</evidence>
<dbReference type="PATRIC" id="fig|1620.3.peg.218"/>
<evidence type="ECO:0000259" key="3">
    <source>
        <dbReference type="PROSITE" id="PS51782"/>
    </source>
</evidence>
<accession>A0A0R2JR58</accession>
<dbReference type="Gene3D" id="3.10.350.10">
    <property type="entry name" value="LysM domain"/>
    <property type="match status" value="1"/>
</dbReference>
<dbReference type="SUPFAM" id="SSF53955">
    <property type="entry name" value="Lysozyme-like"/>
    <property type="match status" value="1"/>
</dbReference>
<dbReference type="SMART" id="SM00257">
    <property type="entry name" value="LysM"/>
    <property type="match status" value="1"/>
</dbReference>
<dbReference type="InterPro" id="IPR018392">
    <property type="entry name" value="LysM"/>
</dbReference>
<feature type="compositionally biased region" description="Low complexity" evidence="1">
    <location>
        <begin position="105"/>
        <end position="118"/>
    </location>
</feature>
<dbReference type="RefSeq" id="WP_057787327.1">
    <property type="nucleotide sequence ID" value="NZ_JQCD01000024.1"/>
</dbReference>
<sequence>MSNSTKNVALTVAGVASVFAAGQTVATAATYTVQNGDNLSTIAEKFNLTVDELVSENKLTDSNMIFTSQKLEVSKTASVDTAAIKASTEADAQVAAQKASEAAQKDAQQQAAQAAAQKASDKAENETVATATEDDKSNDELEEKVSDAQATPEVTQVKAEKAEVAPASAGAASGSTRDQFLANGGTAAMWDVIVMPESEGNPNAVSPNGYQGLGQTKEAWGTGSVADQTKGMVNYATSRYGSIDGALAFRQANGWW</sequence>
<dbReference type="AlphaFoldDB" id="A0A0R2JR58"/>
<keyword evidence="5" id="KW-1185">Reference proteome</keyword>
<dbReference type="InterPro" id="IPR023346">
    <property type="entry name" value="Lysozyme-like_dom_sf"/>
</dbReference>
<dbReference type="CDD" id="cd00118">
    <property type="entry name" value="LysM"/>
    <property type="match status" value="1"/>
</dbReference>
<dbReference type="OrthoDB" id="2329027at2"/>
<name>A0A0R2JR58_9LACO</name>
<dbReference type="Pfam" id="PF01476">
    <property type="entry name" value="LysM"/>
    <property type="match status" value="1"/>
</dbReference>